<proteinExistence type="predicted"/>
<organism evidence="2 3">
    <name type="scientific">Acidiphilium acidophilum</name>
    <name type="common">Thiobacillus acidophilus</name>
    <dbReference type="NCBI Taxonomy" id="76588"/>
    <lineage>
        <taxon>Bacteria</taxon>
        <taxon>Pseudomonadati</taxon>
        <taxon>Pseudomonadota</taxon>
        <taxon>Alphaproteobacteria</taxon>
        <taxon>Acetobacterales</taxon>
        <taxon>Acidocellaceae</taxon>
        <taxon>Acidiphilium</taxon>
    </lineage>
</organism>
<dbReference type="Gene3D" id="3.40.50.300">
    <property type="entry name" value="P-loop containing nucleotide triphosphate hydrolases"/>
    <property type="match status" value="1"/>
</dbReference>
<protein>
    <recommendedName>
        <fullName evidence="4">Conjugal transfer protein TraL</fullName>
    </recommendedName>
</protein>
<dbReference type="SUPFAM" id="SSF52540">
    <property type="entry name" value="P-loop containing nucleoside triphosphate hydrolases"/>
    <property type="match status" value="1"/>
</dbReference>
<evidence type="ECO:0008006" key="4">
    <source>
        <dbReference type="Google" id="ProtNLM"/>
    </source>
</evidence>
<gene>
    <name evidence="2" type="ORF">SIL87_01525</name>
</gene>
<evidence type="ECO:0000313" key="2">
    <source>
        <dbReference type="EMBL" id="MDX5929447.1"/>
    </source>
</evidence>
<feature type="compositionally biased region" description="Low complexity" evidence="1">
    <location>
        <begin position="7"/>
        <end position="21"/>
    </location>
</feature>
<name>A0AAW9DLH8_ACIAO</name>
<evidence type="ECO:0000313" key="3">
    <source>
        <dbReference type="Proteomes" id="UP001279553"/>
    </source>
</evidence>
<reference evidence="2 3" key="1">
    <citation type="submission" date="2023-11" db="EMBL/GenBank/DDBJ databases">
        <title>MicrobeMod: A computational toolkit for identifying prokaryotic methylation and restriction-modification with nanopore sequencing.</title>
        <authorList>
            <person name="Crits-Christoph A."/>
            <person name="Kang S.C."/>
            <person name="Lee H."/>
            <person name="Ostrov N."/>
        </authorList>
    </citation>
    <scope>NUCLEOTIDE SEQUENCE [LARGE SCALE GENOMIC DNA]</scope>
    <source>
        <strain evidence="2 3">DSMZ 700</strain>
    </source>
</reference>
<keyword evidence="3" id="KW-1185">Reference proteome</keyword>
<dbReference type="InterPro" id="IPR027417">
    <property type="entry name" value="P-loop_NTPase"/>
</dbReference>
<dbReference type="EMBL" id="JAWXYB010000006">
    <property type="protein sequence ID" value="MDX5929447.1"/>
    <property type="molecule type" value="Genomic_DNA"/>
</dbReference>
<accession>A0AAW9DLH8</accession>
<feature type="region of interest" description="Disordered" evidence="1">
    <location>
        <begin position="1"/>
        <end position="24"/>
    </location>
</feature>
<dbReference type="AlphaFoldDB" id="A0AAW9DLH8"/>
<evidence type="ECO:0000256" key="1">
    <source>
        <dbReference type="SAM" id="MobiDB-lite"/>
    </source>
</evidence>
<dbReference type="RefSeq" id="WP_319612520.1">
    <property type="nucleotide sequence ID" value="NZ_JAWXYB010000006.1"/>
</dbReference>
<sequence>MKAANISLESSPTSETSNPPSIAGIPQKIEKRTNEIHLVLQGKGGVGKSFVATLLAEYFQDKFTDLRCYDTDPVNPTFSSYKAFGAKRMPIVVDGKLNEPAFDELLLELMDPGVSAVVDSGSTTFVALMRYLERQDAFKNLAKLGKQVVVHSIVVGGDAMAETAAGFARVVDTTPESTRIVLWLNQYRAPVALNGVPFTESDGYKAVQARVSSVIDMPESWGDLFDRDIQEMRQLRMSFNEAITGESRPGIGTPFNILQRQRFTLVQRDYFDKLWSFKV</sequence>
<comment type="caution">
    <text evidence="2">The sequence shown here is derived from an EMBL/GenBank/DDBJ whole genome shotgun (WGS) entry which is preliminary data.</text>
</comment>
<dbReference type="Proteomes" id="UP001279553">
    <property type="component" value="Unassembled WGS sequence"/>
</dbReference>